<feature type="domain" description="Alpha-D-phosphohexomutase alpha/beta/alpha" evidence="10">
    <location>
        <begin position="216"/>
        <end position="316"/>
    </location>
</feature>
<dbReference type="InterPro" id="IPR036900">
    <property type="entry name" value="A-D-PHexomutase_C_sf"/>
</dbReference>
<dbReference type="PANTHER" id="PTHR45745">
    <property type="entry name" value="PHOSPHOMANNOMUTASE 45A"/>
    <property type="match status" value="1"/>
</dbReference>
<dbReference type="RefSeq" id="WP_094406034.1">
    <property type="nucleotide sequence ID" value="NZ_NMVO01000015.1"/>
</dbReference>
<dbReference type="PANTHER" id="PTHR45745:SF1">
    <property type="entry name" value="PHOSPHOGLUCOMUTASE 2B-RELATED"/>
    <property type="match status" value="1"/>
</dbReference>
<dbReference type="GO" id="GO:0008973">
    <property type="term" value="F:phosphopentomutase activity"/>
    <property type="evidence" value="ECO:0007669"/>
    <property type="project" value="TreeGrafter"/>
</dbReference>
<dbReference type="InterPro" id="IPR005844">
    <property type="entry name" value="A-D-PHexomutase_a/b/a-I"/>
</dbReference>
<comment type="cofactor">
    <cofactor evidence="1">
        <name>Mg(2+)</name>
        <dbReference type="ChEBI" id="CHEBI:18420"/>
    </cofactor>
</comment>
<accession>A0A255G6T3</accession>
<gene>
    <name evidence="12" type="ORF">CGZ94_14235</name>
</gene>
<dbReference type="GO" id="GO:0005975">
    <property type="term" value="P:carbohydrate metabolic process"/>
    <property type="evidence" value="ECO:0007669"/>
    <property type="project" value="InterPro"/>
</dbReference>
<evidence type="ECO:0000259" key="10">
    <source>
        <dbReference type="Pfam" id="PF02879"/>
    </source>
</evidence>
<dbReference type="AlphaFoldDB" id="A0A255G6T3"/>
<evidence type="ECO:0000259" key="9">
    <source>
        <dbReference type="Pfam" id="PF02878"/>
    </source>
</evidence>
<keyword evidence="13" id="KW-1185">Reference proteome</keyword>
<proteinExistence type="inferred from homology"/>
<evidence type="ECO:0000256" key="5">
    <source>
        <dbReference type="ARBA" id="ARBA00022842"/>
    </source>
</evidence>
<dbReference type="EMBL" id="NMVO01000015">
    <property type="protein sequence ID" value="OYO11585.1"/>
    <property type="molecule type" value="Genomic_DNA"/>
</dbReference>
<dbReference type="CDD" id="cd05799">
    <property type="entry name" value="PGM2"/>
    <property type="match status" value="1"/>
</dbReference>
<dbReference type="GO" id="GO:0000287">
    <property type="term" value="F:magnesium ion binding"/>
    <property type="evidence" value="ECO:0007669"/>
    <property type="project" value="InterPro"/>
</dbReference>
<dbReference type="Proteomes" id="UP000215896">
    <property type="component" value="Unassembled WGS sequence"/>
</dbReference>
<keyword evidence="6" id="KW-0413">Isomerase</keyword>
<evidence type="ECO:0000256" key="1">
    <source>
        <dbReference type="ARBA" id="ARBA00001946"/>
    </source>
</evidence>
<evidence type="ECO:0000259" key="11">
    <source>
        <dbReference type="Pfam" id="PF02880"/>
    </source>
</evidence>
<keyword evidence="5 7" id="KW-0460">Magnesium</keyword>
<dbReference type="Pfam" id="PF02879">
    <property type="entry name" value="PGM_PMM_II"/>
    <property type="match status" value="1"/>
</dbReference>
<dbReference type="SUPFAM" id="SSF53738">
    <property type="entry name" value="Phosphoglucomutase, first 3 domains"/>
    <property type="match status" value="3"/>
</dbReference>
<protein>
    <submittedName>
        <fullName evidence="12">Phosphomannomutase</fullName>
    </submittedName>
</protein>
<keyword evidence="4 7" id="KW-0479">Metal-binding</keyword>
<evidence type="ECO:0000259" key="8">
    <source>
        <dbReference type="Pfam" id="PF00408"/>
    </source>
</evidence>
<evidence type="ECO:0000256" key="7">
    <source>
        <dbReference type="RuleBase" id="RU004326"/>
    </source>
</evidence>
<feature type="domain" description="Alpha-D-phosphohexomutase C-terminal" evidence="8">
    <location>
        <begin position="500"/>
        <end position="527"/>
    </location>
</feature>
<name>A0A255G6T3_9ACTN</name>
<comment type="caution">
    <text evidence="12">The sequence shown here is derived from an EMBL/GenBank/DDBJ whole genome shotgun (WGS) entry which is preliminary data.</text>
</comment>
<dbReference type="Gene3D" id="3.40.120.10">
    <property type="entry name" value="Alpha-D-Glucose-1,6-Bisphosphate, subunit A, domain 3"/>
    <property type="match status" value="3"/>
</dbReference>
<dbReference type="GO" id="GO:0006166">
    <property type="term" value="P:purine ribonucleoside salvage"/>
    <property type="evidence" value="ECO:0007669"/>
    <property type="project" value="TreeGrafter"/>
</dbReference>
<reference evidence="12 13" key="1">
    <citation type="submission" date="2017-07" db="EMBL/GenBank/DDBJ databases">
        <title>Draft whole genome sequences of clinical Proprionibacteriaceae strains.</title>
        <authorList>
            <person name="Bernier A.-M."/>
            <person name="Bernard K."/>
            <person name="Domingo M.-C."/>
        </authorList>
    </citation>
    <scope>NUCLEOTIDE SEQUENCE [LARGE SCALE GENOMIC DNA]</scope>
    <source>
        <strain evidence="12 13">NML 030167</strain>
    </source>
</reference>
<feature type="domain" description="Alpha-D-phosphohexomutase alpha/beta/alpha" evidence="11">
    <location>
        <begin position="329"/>
        <end position="423"/>
    </location>
</feature>
<comment type="similarity">
    <text evidence="2 7">Belongs to the phosphohexose mutase family.</text>
</comment>
<evidence type="ECO:0000256" key="4">
    <source>
        <dbReference type="ARBA" id="ARBA00022723"/>
    </source>
</evidence>
<evidence type="ECO:0000313" key="13">
    <source>
        <dbReference type="Proteomes" id="UP000215896"/>
    </source>
</evidence>
<sequence>MPAAGLAEQVRAWIAADPDPVTAAAAADLLEKAVAGDPAAAEELADAFAGPLEFGTAGLRGALGPGPGRMNRVVVSYAAAGLGAYLRGLDPLDQRAARPRVLVGYDARYNSDVFAADTAEILAAQGFEVLVTSRPVPTPVVAFGIRQLGCVAAVVVTASHNPPQDNGYKVYLGDGSQIVPPADAEIAAAIRAAEQTPIADLPRSTNYARIDSDLLDAYADRLVALLDPAGPREISWVYTPMHGVGGAVVDEVVRRLGFPAGIEVAAQAQPDPAFPTVGFPNPEEPGAMDLALELAGEHGVDLVIANDPDADRCAVAIPGVVEGYRMLHGDELGALLADDFCRRGVTGEYANSVVSGSMLHAIAAAYGQPSTVTLTGFKWIGRVPGLAFGYEEAIGYCCDPAAVADKDGISTVVRVLDLAARLKAEGLTIGDRLDELAAAHGVHLDDQWSLRVSDLQVIRDAMDRLRADPPTELCGDPVGYADLAEGWSGLPPTDAVRLSGAFVTVTVRPSGTEPKLKCYLEVRIPPEQSAADLAGSRTLAATLMSQLKTEVRAKLGQ</sequence>
<dbReference type="PRINTS" id="PR00509">
    <property type="entry name" value="PGMPMM"/>
</dbReference>
<dbReference type="InterPro" id="IPR005846">
    <property type="entry name" value="A-D-PHexomutase_a/b/a-III"/>
</dbReference>
<dbReference type="Gene3D" id="3.30.310.50">
    <property type="entry name" value="Alpha-D-phosphohexomutase, C-terminal domain"/>
    <property type="match status" value="1"/>
</dbReference>
<evidence type="ECO:0000256" key="6">
    <source>
        <dbReference type="ARBA" id="ARBA00023235"/>
    </source>
</evidence>
<dbReference type="Pfam" id="PF02878">
    <property type="entry name" value="PGM_PMM_I"/>
    <property type="match status" value="1"/>
</dbReference>
<dbReference type="PROSITE" id="PS00710">
    <property type="entry name" value="PGM_PMM"/>
    <property type="match status" value="1"/>
</dbReference>
<dbReference type="InterPro" id="IPR005843">
    <property type="entry name" value="A-D-PHexomutase_C"/>
</dbReference>
<dbReference type="InterPro" id="IPR005845">
    <property type="entry name" value="A-D-PHexomutase_a/b/a-II"/>
</dbReference>
<dbReference type="InterPro" id="IPR016066">
    <property type="entry name" value="A-D-PHexomutase_CS"/>
</dbReference>
<dbReference type="InterPro" id="IPR005841">
    <property type="entry name" value="Alpha-D-phosphohexomutase_SF"/>
</dbReference>
<dbReference type="InterPro" id="IPR016055">
    <property type="entry name" value="A-D-PHexomutase_a/b/a-I/II/III"/>
</dbReference>
<evidence type="ECO:0000313" key="12">
    <source>
        <dbReference type="EMBL" id="OYO11585.1"/>
    </source>
</evidence>
<feature type="domain" description="Alpha-D-phosphohexomutase alpha/beta/alpha" evidence="9">
    <location>
        <begin position="53"/>
        <end position="195"/>
    </location>
</feature>
<dbReference type="SUPFAM" id="SSF55957">
    <property type="entry name" value="Phosphoglucomutase, C-terminal domain"/>
    <property type="match status" value="1"/>
</dbReference>
<dbReference type="Pfam" id="PF02880">
    <property type="entry name" value="PGM_PMM_III"/>
    <property type="match status" value="1"/>
</dbReference>
<organism evidence="12 13">
    <name type="scientific">Enemella evansiae</name>
    <dbReference type="NCBI Taxonomy" id="2016499"/>
    <lineage>
        <taxon>Bacteria</taxon>
        <taxon>Bacillati</taxon>
        <taxon>Actinomycetota</taxon>
        <taxon>Actinomycetes</taxon>
        <taxon>Propionibacteriales</taxon>
        <taxon>Propionibacteriaceae</taxon>
        <taxon>Enemella</taxon>
    </lineage>
</organism>
<dbReference type="Pfam" id="PF00408">
    <property type="entry name" value="PGM_PMM_IV"/>
    <property type="match status" value="1"/>
</dbReference>
<evidence type="ECO:0000256" key="3">
    <source>
        <dbReference type="ARBA" id="ARBA00022553"/>
    </source>
</evidence>
<dbReference type="OrthoDB" id="9806956at2"/>
<keyword evidence="3" id="KW-0597">Phosphoprotein</keyword>
<evidence type="ECO:0000256" key="2">
    <source>
        <dbReference type="ARBA" id="ARBA00010231"/>
    </source>
</evidence>